<dbReference type="EMBL" id="JADFUA010000005">
    <property type="protein sequence ID" value="MBE9609627.1"/>
    <property type="molecule type" value="Genomic_DNA"/>
</dbReference>
<organism evidence="7 8">
    <name type="scientific">Chitinilyticum piscinae</name>
    <dbReference type="NCBI Taxonomy" id="2866724"/>
    <lineage>
        <taxon>Bacteria</taxon>
        <taxon>Pseudomonadati</taxon>
        <taxon>Pseudomonadota</taxon>
        <taxon>Betaproteobacteria</taxon>
        <taxon>Neisseriales</taxon>
        <taxon>Chitinibacteraceae</taxon>
        <taxon>Chitinilyticum</taxon>
    </lineage>
</organism>
<keyword evidence="3 6" id="KW-0812">Transmembrane</keyword>
<reference evidence="7 8" key="1">
    <citation type="submission" date="2020-10" db="EMBL/GenBank/DDBJ databases">
        <title>The genome sequence of Chitinilyticum litopenaei 4Y14.</title>
        <authorList>
            <person name="Liu Y."/>
        </authorList>
    </citation>
    <scope>NUCLEOTIDE SEQUENCE [LARGE SCALE GENOMIC DNA]</scope>
    <source>
        <strain evidence="7 8">4Y14</strain>
    </source>
</reference>
<proteinExistence type="inferred from homology"/>
<evidence type="ECO:0000313" key="8">
    <source>
        <dbReference type="Proteomes" id="UP000604481"/>
    </source>
</evidence>
<accession>A0A8J7FKV3</accession>
<dbReference type="Proteomes" id="UP000604481">
    <property type="component" value="Unassembled WGS sequence"/>
</dbReference>
<gene>
    <name evidence="7" type="ORF">INR99_09700</name>
</gene>
<dbReference type="AlphaFoldDB" id="A0A8J7FKV3"/>
<name>A0A8J7FKV3_9NEIS</name>
<evidence type="ECO:0000256" key="6">
    <source>
        <dbReference type="SAM" id="Phobius"/>
    </source>
</evidence>
<dbReference type="Pfam" id="PF02361">
    <property type="entry name" value="CbiQ"/>
    <property type="match status" value="1"/>
</dbReference>
<dbReference type="RefSeq" id="WP_194116157.1">
    <property type="nucleotide sequence ID" value="NZ_JADFUA010000005.1"/>
</dbReference>
<evidence type="ECO:0000256" key="1">
    <source>
        <dbReference type="ARBA" id="ARBA00004141"/>
    </source>
</evidence>
<keyword evidence="4 6" id="KW-1133">Transmembrane helix</keyword>
<evidence type="ECO:0000256" key="3">
    <source>
        <dbReference type="ARBA" id="ARBA00022692"/>
    </source>
</evidence>
<keyword evidence="8" id="KW-1185">Reference proteome</keyword>
<evidence type="ECO:0000256" key="4">
    <source>
        <dbReference type="ARBA" id="ARBA00022989"/>
    </source>
</evidence>
<dbReference type="InterPro" id="IPR003339">
    <property type="entry name" value="ABC/ECF_trnsptr_transmembrane"/>
</dbReference>
<sequence>MHAVNILALWFWLAVMLAGLGRQSLYMLVALVLLAALLLLRERLFKALRRMKWLLLAVVLVYGWSTPGWYLWTGGFAPTREGLVLGLEQALRLLALVAGLQFVLARLDRPALFGALFQLAWPLQWLLNRERLAVRLALTLDFTDRLLEERRSFSALLDEFVSPAPPVAGDQGWVDFPLCPLRRKDSGLLLLLVCAIMATCFFLGTLSWP</sequence>
<comment type="subcellular location">
    <subcellularLocation>
        <location evidence="1">Membrane</location>
        <topology evidence="1">Multi-pass membrane protein</topology>
    </subcellularLocation>
</comment>
<comment type="similarity">
    <text evidence="2">Belongs to the CbiQ family.</text>
</comment>
<comment type="caution">
    <text evidence="7">The sequence shown here is derived from an EMBL/GenBank/DDBJ whole genome shotgun (WGS) entry which is preliminary data.</text>
</comment>
<evidence type="ECO:0000313" key="7">
    <source>
        <dbReference type="EMBL" id="MBE9609627.1"/>
    </source>
</evidence>
<protein>
    <recommendedName>
        <fullName evidence="9">Cobalt transport protein</fullName>
    </recommendedName>
</protein>
<feature type="transmembrane region" description="Helical" evidence="6">
    <location>
        <begin position="6"/>
        <end position="39"/>
    </location>
</feature>
<dbReference type="GO" id="GO:0005886">
    <property type="term" value="C:plasma membrane"/>
    <property type="evidence" value="ECO:0007669"/>
    <property type="project" value="UniProtKB-ARBA"/>
</dbReference>
<feature type="transmembrane region" description="Helical" evidence="6">
    <location>
        <begin position="188"/>
        <end position="208"/>
    </location>
</feature>
<feature type="transmembrane region" description="Helical" evidence="6">
    <location>
        <begin position="90"/>
        <end position="107"/>
    </location>
</feature>
<evidence type="ECO:0008006" key="9">
    <source>
        <dbReference type="Google" id="ProtNLM"/>
    </source>
</evidence>
<evidence type="ECO:0000256" key="5">
    <source>
        <dbReference type="ARBA" id="ARBA00023136"/>
    </source>
</evidence>
<evidence type="ECO:0000256" key="2">
    <source>
        <dbReference type="ARBA" id="ARBA00008564"/>
    </source>
</evidence>
<feature type="transmembrane region" description="Helical" evidence="6">
    <location>
        <begin position="51"/>
        <end position="70"/>
    </location>
</feature>
<keyword evidence="5 6" id="KW-0472">Membrane</keyword>